<evidence type="ECO:0000313" key="2">
    <source>
        <dbReference type="EMBL" id="KAF5200240.1"/>
    </source>
</evidence>
<dbReference type="AlphaFoldDB" id="A0A7J6WUD8"/>
<name>A0A7J6WUD8_THATH</name>
<proteinExistence type="predicted"/>
<dbReference type="Proteomes" id="UP000554482">
    <property type="component" value="Unassembled WGS sequence"/>
</dbReference>
<keyword evidence="2" id="KW-0378">Hydrolase</keyword>
<keyword evidence="2" id="KW-0269">Exonuclease</keyword>
<evidence type="ECO:0000256" key="1">
    <source>
        <dbReference type="SAM" id="SignalP"/>
    </source>
</evidence>
<sequence length="76" mass="8384">MHGFTCLVFPNSVLSILPEASAQEEGEKTEHGIITSVNRGVMSVDGYLQCLERGRSASLKMSDFLRRSLQSRAPNE</sequence>
<feature type="signal peptide" evidence="1">
    <location>
        <begin position="1"/>
        <end position="22"/>
    </location>
</feature>
<gene>
    <name evidence="2" type="ORF">FRX31_010173</name>
</gene>
<comment type="caution">
    <text evidence="2">The sequence shown here is derived from an EMBL/GenBank/DDBJ whole genome shotgun (WGS) entry which is preliminary data.</text>
</comment>
<keyword evidence="3" id="KW-1185">Reference proteome</keyword>
<protein>
    <submittedName>
        <fullName evidence="2">Exosome complex exonuclease RRP46-like protein</fullName>
    </submittedName>
</protein>
<reference evidence="2 3" key="1">
    <citation type="submission" date="2020-06" db="EMBL/GenBank/DDBJ databases">
        <title>Transcriptomic and genomic resources for Thalictrum thalictroides and T. hernandezii: Facilitating candidate gene discovery in an emerging model plant lineage.</title>
        <authorList>
            <person name="Arias T."/>
            <person name="Riano-Pachon D.M."/>
            <person name="Di Stilio V.S."/>
        </authorList>
    </citation>
    <scope>NUCLEOTIDE SEQUENCE [LARGE SCALE GENOMIC DNA]</scope>
    <source>
        <strain evidence="3">cv. WT478/WT964</strain>
        <tissue evidence="2">Leaves</tissue>
    </source>
</reference>
<keyword evidence="2" id="KW-0540">Nuclease</keyword>
<organism evidence="2 3">
    <name type="scientific">Thalictrum thalictroides</name>
    <name type="common">Rue-anemone</name>
    <name type="synonym">Anemone thalictroides</name>
    <dbReference type="NCBI Taxonomy" id="46969"/>
    <lineage>
        <taxon>Eukaryota</taxon>
        <taxon>Viridiplantae</taxon>
        <taxon>Streptophyta</taxon>
        <taxon>Embryophyta</taxon>
        <taxon>Tracheophyta</taxon>
        <taxon>Spermatophyta</taxon>
        <taxon>Magnoliopsida</taxon>
        <taxon>Ranunculales</taxon>
        <taxon>Ranunculaceae</taxon>
        <taxon>Thalictroideae</taxon>
        <taxon>Thalictrum</taxon>
    </lineage>
</organism>
<dbReference type="EMBL" id="JABWDY010010983">
    <property type="protein sequence ID" value="KAF5200240.1"/>
    <property type="molecule type" value="Genomic_DNA"/>
</dbReference>
<accession>A0A7J6WUD8</accession>
<evidence type="ECO:0000313" key="3">
    <source>
        <dbReference type="Proteomes" id="UP000554482"/>
    </source>
</evidence>
<keyword evidence="1" id="KW-0732">Signal</keyword>
<dbReference type="OrthoDB" id="27298at2759"/>
<feature type="chain" id="PRO_5029694846" evidence="1">
    <location>
        <begin position="23"/>
        <end position="76"/>
    </location>
</feature>
<dbReference type="GO" id="GO:0004527">
    <property type="term" value="F:exonuclease activity"/>
    <property type="evidence" value="ECO:0007669"/>
    <property type="project" value="UniProtKB-KW"/>
</dbReference>